<organism evidence="3 4">
    <name type="scientific">Flavonifractor hominis</name>
    <dbReference type="NCBI Taxonomy" id="3133178"/>
    <lineage>
        <taxon>Bacteria</taxon>
        <taxon>Bacillati</taxon>
        <taxon>Bacillota</taxon>
        <taxon>Clostridia</taxon>
        <taxon>Eubacteriales</taxon>
        <taxon>Oscillospiraceae</taxon>
        <taxon>Flavonifractor</taxon>
    </lineage>
</organism>
<name>A0ABV1EQ16_9FIRM</name>
<feature type="signal peptide" evidence="1">
    <location>
        <begin position="1"/>
        <end position="23"/>
    </location>
</feature>
<feature type="domain" description="Copper amine oxidase-like N-terminal" evidence="2">
    <location>
        <begin position="318"/>
        <end position="426"/>
    </location>
</feature>
<evidence type="ECO:0000259" key="2">
    <source>
        <dbReference type="Pfam" id="PF07833"/>
    </source>
</evidence>
<dbReference type="SUPFAM" id="SSF55383">
    <property type="entry name" value="Copper amine oxidase, domain N"/>
    <property type="match status" value="1"/>
</dbReference>
<sequence length="429" mass="45432">MRRMCSIVVALALAVVLAVPALAAGGVWDAAAHSEQNLEEVGGAYYGGQGNSGRYIIRQRSGDSSASGLAISTNGSTWKSIPRKMTEDMMRLTETGRAVLYYCTYTGQLWYWDETDWTEAELPGVSTSMAVTYKACWTGDGYLLNQTAVGIGMMGFNAGETGMYNNKVLLLDEHFQVVGEHDFGAQVEGLSYTGGACYVQAGGVIYKSTDRTNWTAAALSELPQAAPQTGGSIRTCAVGDESDGTLVYRQAGGKLLVSCDGVYFMTLRDWKSAGVKVCGGQTGSVLTGEEYGEIQVIDHAALKARWTAKFGQPIYVTLDGTYLTTTDLGFYQRSGCTMVPLRQLATAAGYTFSYDSASQSAVCTSGGVSATITLGKTAAQVTGRGTVSMSVPPELKGGIFYVPVRFWSGITGGVDTFDAASNTIEITSG</sequence>
<dbReference type="InterPro" id="IPR036582">
    <property type="entry name" value="Mao_N_sf"/>
</dbReference>
<dbReference type="Gene3D" id="3.30.457.10">
    <property type="entry name" value="Copper amine oxidase-like, N-terminal domain"/>
    <property type="match status" value="1"/>
</dbReference>
<evidence type="ECO:0000313" key="4">
    <source>
        <dbReference type="Proteomes" id="UP001440599"/>
    </source>
</evidence>
<evidence type="ECO:0000313" key="3">
    <source>
        <dbReference type="EMBL" id="MEQ2456100.1"/>
    </source>
</evidence>
<accession>A0ABV1EQ16</accession>
<dbReference type="InterPro" id="IPR012854">
    <property type="entry name" value="Cu_amine_oxidase-like_N"/>
</dbReference>
<evidence type="ECO:0000256" key="1">
    <source>
        <dbReference type="SAM" id="SignalP"/>
    </source>
</evidence>
<dbReference type="Pfam" id="PF07833">
    <property type="entry name" value="Cu_amine_oxidN1"/>
    <property type="match status" value="1"/>
</dbReference>
<reference evidence="3 4" key="1">
    <citation type="submission" date="2024-03" db="EMBL/GenBank/DDBJ databases">
        <title>Human intestinal bacterial collection.</title>
        <authorList>
            <person name="Pauvert C."/>
            <person name="Hitch T.C.A."/>
            <person name="Clavel T."/>
        </authorList>
    </citation>
    <scope>NUCLEOTIDE SEQUENCE [LARGE SCALE GENOMIC DNA]</scope>
    <source>
        <strain evidence="3 4">CLA-AP-H34</strain>
    </source>
</reference>
<gene>
    <name evidence="3" type="ORF">WMO45_06150</name>
</gene>
<proteinExistence type="predicted"/>
<dbReference type="Proteomes" id="UP001440599">
    <property type="component" value="Unassembled WGS sequence"/>
</dbReference>
<comment type="caution">
    <text evidence="3">The sequence shown here is derived from an EMBL/GenBank/DDBJ whole genome shotgun (WGS) entry which is preliminary data.</text>
</comment>
<protein>
    <submittedName>
        <fullName evidence="3">Copper amine oxidase N-terminal domain-containing protein</fullName>
    </submittedName>
</protein>
<dbReference type="SUPFAM" id="SSF69322">
    <property type="entry name" value="Tricorn protease domain 2"/>
    <property type="match status" value="1"/>
</dbReference>
<keyword evidence="4" id="KW-1185">Reference proteome</keyword>
<keyword evidence="1" id="KW-0732">Signal</keyword>
<dbReference type="EMBL" id="JBBMFT010000003">
    <property type="protein sequence ID" value="MEQ2456100.1"/>
    <property type="molecule type" value="Genomic_DNA"/>
</dbReference>
<feature type="chain" id="PRO_5046317816" evidence="1">
    <location>
        <begin position="24"/>
        <end position="429"/>
    </location>
</feature>
<dbReference type="RefSeq" id="WP_349139677.1">
    <property type="nucleotide sequence ID" value="NZ_JBBMFT010000003.1"/>
</dbReference>